<dbReference type="GeneID" id="66066882"/>
<sequence>MRFTPVAEFDCEGFGTSSSWRALVDATPRLGNTCPGFSQCVQETSNGMLWKNRKGLGESLLESIQGGVSYTAFGVRPLLTELMLYCAGDVQQLPALYFKQAQKRNGSLEGLDCGAVAEEGVRLSAGWVLSSRSG</sequence>
<gene>
    <name evidence="1" type="ORF">UV8b_06105</name>
</gene>
<evidence type="ECO:0000313" key="2">
    <source>
        <dbReference type="Proteomes" id="UP000027002"/>
    </source>
</evidence>
<dbReference type="KEGG" id="uvi:66066882"/>
<dbReference type="RefSeq" id="XP_042999537.1">
    <property type="nucleotide sequence ID" value="XM_043143602.1"/>
</dbReference>
<organism evidence="1 2">
    <name type="scientific">Ustilaginoidea virens</name>
    <name type="common">Rice false smut fungus</name>
    <name type="synonym">Villosiclava virens</name>
    <dbReference type="NCBI Taxonomy" id="1159556"/>
    <lineage>
        <taxon>Eukaryota</taxon>
        <taxon>Fungi</taxon>
        <taxon>Dikarya</taxon>
        <taxon>Ascomycota</taxon>
        <taxon>Pezizomycotina</taxon>
        <taxon>Sordariomycetes</taxon>
        <taxon>Hypocreomycetidae</taxon>
        <taxon>Hypocreales</taxon>
        <taxon>Clavicipitaceae</taxon>
        <taxon>Ustilaginoidea</taxon>
    </lineage>
</organism>
<evidence type="ECO:0000313" key="1">
    <source>
        <dbReference type="EMBL" id="QUC21864.1"/>
    </source>
</evidence>
<dbReference type="Proteomes" id="UP000027002">
    <property type="component" value="Chromosome 5"/>
</dbReference>
<accession>A0A8E5HUM7</accession>
<reference evidence="1" key="1">
    <citation type="submission" date="2020-03" db="EMBL/GenBank/DDBJ databases">
        <title>A mixture of massive structural variations and highly conserved coding sequences in Ustilaginoidea virens genome.</title>
        <authorList>
            <person name="Zhang K."/>
            <person name="Zhao Z."/>
            <person name="Zhang Z."/>
            <person name="Li Y."/>
            <person name="Hsiang T."/>
            <person name="Sun W."/>
        </authorList>
    </citation>
    <scope>NUCLEOTIDE SEQUENCE</scope>
    <source>
        <strain evidence="1">UV-8b</strain>
    </source>
</reference>
<dbReference type="OrthoDB" id="26838at2759"/>
<dbReference type="EMBL" id="CP072757">
    <property type="protein sequence ID" value="QUC21864.1"/>
    <property type="molecule type" value="Genomic_DNA"/>
</dbReference>
<proteinExistence type="predicted"/>
<protein>
    <submittedName>
        <fullName evidence="1">Uncharacterized protein</fullName>
    </submittedName>
</protein>
<keyword evidence="2" id="KW-1185">Reference proteome</keyword>
<dbReference type="AlphaFoldDB" id="A0A8E5HUM7"/>
<name>A0A8E5HUM7_USTVR</name>